<feature type="region of interest" description="Disordered" evidence="1">
    <location>
        <begin position="578"/>
        <end position="617"/>
    </location>
</feature>
<feature type="compositionally biased region" description="Polar residues" evidence="1">
    <location>
        <begin position="597"/>
        <end position="607"/>
    </location>
</feature>
<dbReference type="RefSeq" id="WP_129786886.1">
    <property type="nucleotide sequence ID" value="NZ_RZHH01000012.1"/>
</dbReference>
<dbReference type="Gene3D" id="2.130.10.10">
    <property type="entry name" value="YVTN repeat-like/Quinoprotein amine dehydrogenase"/>
    <property type="match status" value="1"/>
</dbReference>
<evidence type="ECO:0000313" key="2">
    <source>
        <dbReference type="EMBL" id="RYJ07742.1"/>
    </source>
</evidence>
<gene>
    <name evidence="2" type="ORF">ELS19_20155</name>
</gene>
<dbReference type="NCBIfam" id="TIGR02242">
    <property type="entry name" value="tail_TIGR02242"/>
    <property type="match status" value="1"/>
</dbReference>
<sequence length="735" mass="81014">MDFSYITTTSDADWANGVLDNVEVRNGGVRLATKTATRRYEVATGVRDVAADPDGVLYTIRNEGGVFRYDPTTESREQLLKRTDRTIQEPCAICASSNRVFVCDADDGTITALSPRLHRVVGTLRPNLREPRALAYGDGTIYALTADGLVAIDRDGTASTVFDDELTDPIDFAVRENAIYVLDSDARGCTLRALGDSAETGRDSLPGQDTDFGFGDEAFTPACVTTLGEKLVVAGPFDNADEYGIFVYDAATAAFEQRVELDAQPRKMVAQSGDPDKQTLHVVTGDERTCHGFRALNEYVNHPQQNRHVGTAILRYDSGTKAIDWHRLTLGIIRSSASTQVRLRYVATDEPPVLELDADAFEEMSPDAAETLREAGIQSMWEFVTADPDSLVSADTEFSRNEIKSWQTQASSELASHAASEWTTSDVIDPEDILLEDASGRYLYVAVELLGTPEASPLVDSVRAYCPRTSYLRYMPEIYQNDEQSAAFLEQYLSVMESSFVDIESEIESIGEHFDPYGVSSESLAWLESWLAADIGREWPESARRELLSRAPELYKKRGTKAGLLELIRLYLRHTNPRSNAPSRRPALEASRLPDSDTVTNRVTATESEQDGQDGGASDYRLFFVERTDLDAVDDDVVDRQYGSFLSGSRSFAVFCGELDSDAQLEGLQDIVDAERPAHVDGTVVEFEEEFILGESSFLGLNTHLTSREFTMGEARLGEDTVLSPRGASESPTNS</sequence>
<protein>
    <submittedName>
        <fullName evidence="2">Phage tail protein</fullName>
    </submittedName>
</protein>
<dbReference type="Proteomes" id="UP000294028">
    <property type="component" value="Unassembled WGS sequence"/>
</dbReference>
<dbReference type="InterPro" id="IPR015943">
    <property type="entry name" value="WD40/YVTN_repeat-like_dom_sf"/>
</dbReference>
<reference evidence="2 3" key="1">
    <citation type="submission" date="2018-12" db="EMBL/GenBank/DDBJ databases">
        <title>Genome analysis provides insights into bioremediation potentialities of Halogeometricum borinquense strain N11.</title>
        <authorList>
            <person name="Najjari A."/>
            <person name="Youssef N."/>
            <person name="Fhoula I."/>
            <person name="Ben Dhia O."/>
            <person name="Mahjoubi M."/>
            <person name="Ouzari H.I."/>
            <person name="Cherif A."/>
        </authorList>
    </citation>
    <scope>NUCLEOTIDE SEQUENCE [LARGE SCALE GENOMIC DNA]</scope>
    <source>
        <strain evidence="2 3">N11</strain>
    </source>
</reference>
<dbReference type="EMBL" id="RZHH01000012">
    <property type="protein sequence ID" value="RYJ07742.1"/>
    <property type="molecule type" value="Genomic_DNA"/>
</dbReference>
<dbReference type="InterPro" id="IPR006521">
    <property type="entry name" value="Tail_protein_I"/>
</dbReference>
<name>A0A482T1A5_9EURY</name>
<evidence type="ECO:0000256" key="1">
    <source>
        <dbReference type="SAM" id="MobiDB-lite"/>
    </source>
</evidence>
<dbReference type="SUPFAM" id="SSF63829">
    <property type="entry name" value="Calcium-dependent phosphotriesterase"/>
    <property type="match status" value="1"/>
</dbReference>
<accession>A0A482T1A5</accession>
<evidence type="ECO:0000313" key="3">
    <source>
        <dbReference type="Proteomes" id="UP000294028"/>
    </source>
</evidence>
<dbReference type="InterPro" id="IPR011748">
    <property type="entry name" value="Unchr_phage_tail-like"/>
</dbReference>
<organism evidence="2 3">
    <name type="scientific">Halogeometricum borinquense</name>
    <dbReference type="NCBI Taxonomy" id="60847"/>
    <lineage>
        <taxon>Archaea</taxon>
        <taxon>Methanobacteriati</taxon>
        <taxon>Methanobacteriota</taxon>
        <taxon>Stenosarchaea group</taxon>
        <taxon>Halobacteria</taxon>
        <taxon>Halobacteriales</taxon>
        <taxon>Haloferacaceae</taxon>
        <taxon>Halogeometricum</taxon>
    </lineage>
</organism>
<dbReference type="AlphaFoldDB" id="A0A482T1A5"/>
<dbReference type="Pfam" id="PF09684">
    <property type="entry name" value="Tail_P2_I"/>
    <property type="match status" value="1"/>
</dbReference>
<proteinExistence type="predicted"/>
<comment type="caution">
    <text evidence="2">The sequence shown here is derived from an EMBL/GenBank/DDBJ whole genome shotgun (WGS) entry which is preliminary data.</text>
</comment>